<evidence type="ECO:0000256" key="1">
    <source>
        <dbReference type="ARBA" id="ARBA00022692"/>
    </source>
</evidence>
<dbReference type="OrthoDB" id="1624769at2"/>
<evidence type="ECO:0000313" key="7">
    <source>
        <dbReference type="Proteomes" id="UP000323646"/>
    </source>
</evidence>
<sequence>MDLAVFDQICYQFETIATGGVPQIKALVMATFWMLATIDACMAFLTNLDDGDHFKILIQKCLKIGFWMFLLNNWGMFCSLIKNSFIMAGSVIGSGGGMGLMQHPSVIVAQGITTLEPILKFEKNFTGMSDVLSNLPMLLAGVIAYVFGCISYVILGVQVVLTYVEFYLVCALLTVFVPFGVTKWTSFLAEKAIGGVIAYGVKLMVMSCLVAIMPDVLNSYAPLMAMNPDNALTVMVALVAVSVLLAFLAWQAPALAASVMTGGPSLTAGSAAGFGAGVALVAAGATMAAAKGVSAVAGMAGAGGSSAGKSGAATAASQVNSSSTNTSTSNNTSSSSSTTGGGGQSSPTFSNGGTSSYGGGSSSSGSSAAGGGGASNDGSSSGGGAAASGGNSAGGSAPNGNTSKTAPAGAEGYAGTAAGGSAASNTANSSEMSSGGNTGDASTAAGGSSSGSSGGSSGSSPAGSQSSSASSEQSKSPTFSEAMGKMAMARNAIPQEASPQGGMSAPIRD</sequence>
<feature type="transmembrane region" description="Helical" evidence="5">
    <location>
        <begin position="26"/>
        <end position="45"/>
    </location>
</feature>
<keyword evidence="1 5" id="KW-0812">Transmembrane</keyword>
<dbReference type="AlphaFoldDB" id="A0A5D6VZY0"/>
<evidence type="ECO:0000256" key="4">
    <source>
        <dbReference type="SAM" id="MobiDB-lite"/>
    </source>
</evidence>
<feature type="transmembrane region" description="Helical" evidence="5">
    <location>
        <begin position="66"/>
        <end position="88"/>
    </location>
</feature>
<evidence type="ECO:0000256" key="3">
    <source>
        <dbReference type="ARBA" id="ARBA00023136"/>
    </source>
</evidence>
<dbReference type="Proteomes" id="UP000323646">
    <property type="component" value="Unassembled WGS sequence"/>
</dbReference>
<feature type="compositionally biased region" description="Gly residues" evidence="4">
    <location>
        <begin position="355"/>
        <end position="393"/>
    </location>
</feature>
<evidence type="ECO:0000256" key="5">
    <source>
        <dbReference type="SAM" id="Phobius"/>
    </source>
</evidence>
<dbReference type="GO" id="GO:0030255">
    <property type="term" value="P:protein secretion by the type IV secretion system"/>
    <property type="evidence" value="ECO:0007669"/>
    <property type="project" value="InterPro"/>
</dbReference>
<dbReference type="Pfam" id="PF04610">
    <property type="entry name" value="TrbL"/>
    <property type="match status" value="1"/>
</dbReference>
<keyword evidence="3 5" id="KW-0472">Membrane</keyword>
<dbReference type="RefSeq" id="WP_149172296.1">
    <property type="nucleotide sequence ID" value="NZ_VTOY01000017.1"/>
</dbReference>
<dbReference type="PANTHER" id="PTHR12460:SF38">
    <property type="entry name" value="KINETOPLAST-ASSOCIATED PROTEIN-LIKE PROTEIN"/>
    <property type="match status" value="1"/>
</dbReference>
<keyword evidence="7" id="KW-1185">Reference proteome</keyword>
<feature type="compositionally biased region" description="Low complexity" evidence="4">
    <location>
        <begin position="318"/>
        <end position="338"/>
    </location>
</feature>
<dbReference type="EMBL" id="VTOY01000017">
    <property type="protein sequence ID" value="TYZ20075.1"/>
    <property type="molecule type" value="Genomic_DNA"/>
</dbReference>
<dbReference type="InterPro" id="IPR007688">
    <property type="entry name" value="Conjugal_tfr_TrbL/VirB6"/>
</dbReference>
<comment type="caution">
    <text evidence="6">The sequence shown here is derived from an EMBL/GenBank/DDBJ whole genome shotgun (WGS) entry which is preliminary data.</text>
</comment>
<protein>
    <submittedName>
        <fullName evidence="6">P-type conjugative transfer protein TrbL</fullName>
    </submittedName>
</protein>
<feature type="compositionally biased region" description="Gly residues" evidence="4">
    <location>
        <begin position="448"/>
        <end position="457"/>
    </location>
</feature>
<feature type="compositionally biased region" description="Low complexity" evidence="4">
    <location>
        <begin position="458"/>
        <end position="476"/>
    </location>
</feature>
<dbReference type="InterPro" id="IPR014150">
    <property type="entry name" value="Conjugal_tfr_TrbL"/>
</dbReference>
<feature type="transmembrane region" description="Helical" evidence="5">
    <location>
        <begin position="160"/>
        <end position="181"/>
    </location>
</feature>
<gene>
    <name evidence="6" type="primary">trbL</name>
    <name evidence="6" type="ORF">FZ040_12465</name>
</gene>
<name>A0A5D6VZY0_9FIRM</name>
<proteinExistence type="predicted"/>
<feature type="compositionally biased region" description="Low complexity" evidence="4">
    <location>
        <begin position="394"/>
        <end position="447"/>
    </location>
</feature>
<evidence type="ECO:0000313" key="6">
    <source>
        <dbReference type="EMBL" id="TYZ20075.1"/>
    </source>
</evidence>
<dbReference type="PANTHER" id="PTHR12460">
    <property type="entry name" value="CYCLIN-DEPENDENT KINASE INHIBITOR-RELATED PROTEIN"/>
    <property type="match status" value="1"/>
</dbReference>
<reference evidence="6 7" key="1">
    <citation type="submission" date="2019-08" db="EMBL/GenBank/DDBJ databases">
        <title>Selenomonas sp. mPRGC5 and Selenomonas sp. mPRGC8 isolated from ruminal fluid of dairy goat (Capra hircus).</title>
        <authorList>
            <person name="Poothong S."/>
            <person name="Nuengjamnong C."/>
            <person name="Tanasupawat S."/>
        </authorList>
    </citation>
    <scope>NUCLEOTIDE SEQUENCE [LARGE SCALE GENOMIC DNA]</scope>
    <source>
        <strain evidence="7">mPRGC5</strain>
    </source>
</reference>
<dbReference type="NCBIfam" id="TIGR02783">
    <property type="entry name" value="TrbL_P"/>
    <property type="match status" value="1"/>
</dbReference>
<evidence type="ECO:0000256" key="2">
    <source>
        <dbReference type="ARBA" id="ARBA00022989"/>
    </source>
</evidence>
<feature type="transmembrane region" description="Helical" evidence="5">
    <location>
        <begin position="232"/>
        <end position="250"/>
    </location>
</feature>
<organism evidence="6 7">
    <name type="scientific">Selenomonas ruminis</name>
    <dbReference type="NCBI Taxonomy" id="2593411"/>
    <lineage>
        <taxon>Bacteria</taxon>
        <taxon>Bacillati</taxon>
        <taxon>Bacillota</taxon>
        <taxon>Negativicutes</taxon>
        <taxon>Selenomonadales</taxon>
        <taxon>Selenomonadaceae</taxon>
        <taxon>Selenomonas</taxon>
    </lineage>
</organism>
<feature type="transmembrane region" description="Helical" evidence="5">
    <location>
        <begin position="131"/>
        <end position="154"/>
    </location>
</feature>
<feature type="transmembrane region" description="Helical" evidence="5">
    <location>
        <begin position="193"/>
        <end position="212"/>
    </location>
</feature>
<accession>A0A5D6VZY0</accession>
<keyword evidence="2 5" id="KW-1133">Transmembrane helix</keyword>
<feature type="region of interest" description="Disordered" evidence="4">
    <location>
        <begin position="318"/>
        <end position="509"/>
    </location>
</feature>